<evidence type="ECO:0000256" key="2">
    <source>
        <dbReference type="ARBA" id="ARBA00022837"/>
    </source>
</evidence>
<feature type="domain" description="EF-hand" evidence="3">
    <location>
        <begin position="52"/>
        <end position="87"/>
    </location>
</feature>
<keyword evidence="2" id="KW-0106">Calcium</keyword>
<dbReference type="GO" id="GO:0032588">
    <property type="term" value="C:trans-Golgi network membrane"/>
    <property type="evidence" value="ECO:0007669"/>
    <property type="project" value="TreeGrafter"/>
</dbReference>
<evidence type="ECO:0000313" key="6">
    <source>
        <dbReference type="Proteomes" id="UP000011087"/>
    </source>
</evidence>
<dbReference type="InterPro" id="IPR051111">
    <property type="entry name" value="Ca-binding_regulatory"/>
</dbReference>
<dbReference type="KEGG" id="gtt:GUITHDRAFT_106665"/>
<accession>L1JH65</accession>
<dbReference type="EnsemblProtists" id="EKX47677">
    <property type="protein sequence ID" value="EKX47677"/>
    <property type="gene ID" value="GUITHDRAFT_106665"/>
</dbReference>
<dbReference type="PaxDb" id="55529-EKX47677"/>
<name>L1JH65_GUITC</name>
<dbReference type="SUPFAM" id="SSF47473">
    <property type="entry name" value="EF-hand"/>
    <property type="match status" value="1"/>
</dbReference>
<reference evidence="4 6" key="1">
    <citation type="journal article" date="2012" name="Nature">
        <title>Algal genomes reveal evolutionary mosaicism and the fate of nucleomorphs.</title>
        <authorList>
            <consortium name="DOE Joint Genome Institute"/>
            <person name="Curtis B.A."/>
            <person name="Tanifuji G."/>
            <person name="Burki F."/>
            <person name="Gruber A."/>
            <person name="Irimia M."/>
            <person name="Maruyama S."/>
            <person name="Arias M.C."/>
            <person name="Ball S.G."/>
            <person name="Gile G.H."/>
            <person name="Hirakawa Y."/>
            <person name="Hopkins J.F."/>
            <person name="Kuo A."/>
            <person name="Rensing S.A."/>
            <person name="Schmutz J."/>
            <person name="Symeonidi A."/>
            <person name="Elias M."/>
            <person name="Eveleigh R.J."/>
            <person name="Herman E.K."/>
            <person name="Klute M.J."/>
            <person name="Nakayama T."/>
            <person name="Obornik M."/>
            <person name="Reyes-Prieto A."/>
            <person name="Armbrust E.V."/>
            <person name="Aves S.J."/>
            <person name="Beiko R.G."/>
            <person name="Coutinho P."/>
            <person name="Dacks J.B."/>
            <person name="Durnford D.G."/>
            <person name="Fast N.M."/>
            <person name="Green B.R."/>
            <person name="Grisdale C.J."/>
            <person name="Hempel F."/>
            <person name="Henrissat B."/>
            <person name="Hoppner M.P."/>
            <person name="Ishida K."/>
            <person name="Kim E."/>
            <person name="Koreny L."/>
            <person name="Kroth P.G."/>
            <person name="Liu Y."/>
            <person name="Malik S.B."/>
            <person name="Maier U.G."/>
            <person name="McRose D."/>
            <person name="Mock T."/>
            <person name="Neilson J.A."/>
            <person name="Onodera N.T."/>
            <person name="Poole A.M."/>
            <person name="Pritham E.J."/>
            <person name="Richards T.A."/>
            <person name="Rocap G."/>
            <person name="Roy S.W."/>
            <person name="Sarai C."/>
            <person name="Schaack S."/>
            <person name="Shirato S."/>
            <person name="Slamovits C.H."/>
            <person name="Spencer D.F."/>
            <person name="Suzuki S."/>
            <person name="Worden A.Z."/>
            <person name="Zauner S."/>
            <person name="Barry K."/>
            <person name="Bell C."/>
            <person name="Bharti A.K."/>
            <person name="Crow J.A."/>
            <person name="Grimwood J."/>
            <person name="Kramer R."/>
            <person name="Lindquist E."/>
            <person name="Lucas S."/>
            <person name="Salamov A."/>
            <person name="McFadden G.I."/>
            <person name="Lane C.E."/>
            <person name="Keeling P.J."/>
            <person name="Gray M.W."/>
            <person name="Grigoriev I.V."/>
            <person name="Archibald J.M."/>
        </authorList>
    </citation>
    <scope>NUCLEOTIDE SEQUENCE</scope>
    <source>
        <strain evidence="4 6">CCMP2712</strain>
    </source>
</reference>
<dbReference type="SMART" id="SM00054">
    <property type="entry name" value="EFh"/>
    <property type="match status" value="2"/>
</dbReference>
<dbReference type="Pfam" id="PF13499">
    <property type="entry name" value="EF-hand_7"/>
    <property type="match status" value="1"/>
</dbReference>
<protein>
    <recommendedName>
        <fullName evidence="3">EF-hand domain-containing protein</fullName>
    </recommendedName>
</protein>
<dbReference type="GO" id="GO:0005509">
    <property type="term" value="F:calcium ion binding"/>
    <property type="evidence" value="ECO:0007669"/>
    <property type="project" value="InterPro"/>
</dbReference>
<keyword evidence="6" id="KW-1185">Reference proteome</keyword>
<dbReference type="CDD" id="cd00051">
    <property type="entry name" value="EFh"/>
    <property type="match status" value="1"/>
</dbReference>
<dbReference type="InterPro" id="IPR018247">
    <property type="entry name" value="EF_Hand_1_Ca_BS"/>
</dbReference>
<evidence type="ECO:0000313" key="5">
    <source>
        <dbReference type="EnsemblProtists" id="EKX47677"/>
    </source>
</evidence>
<dbReference type="AlphaFoldDB" id="L1JH65"/>
<dbReference type="PROSITE" id="PS00018">
    <property type="entry name" value="EF_HAND_1"/>
    <property type="match status" value="2"/>
</dbReference>
<evidence type="ECO:0000259" key="3">
    <source>
        <dbReference type="PROSITE" id="PS50222"/>
    </source>
</evidence>
<dbReference type="PANTHER" id="PTHR46311:SF5">
    <property type="entry name" value="EF-HAND DOMAIN-CONTAINING PROTEIN"/>
    <property type="match status" value="1"/>
</dbReference>
<dbReference type="STRING" id="905079.L1JH65"/>
<organism evidence="4">
    <name type="scientific">Guillardia theta (strain CCMP2712)</name>
    <name type="common">Cryptophyte</name>
    <dbReference type="NCBI Taxonomy" id="905079"/>
    <lineage>
        <taxon>Eukaryota</taxon>
        <taxon>Cryptophyceae</taxon>
        <taxon>Pyrenomonadales</taxon>
        <taxon>Geminigeraceae</taxon>
        <taxon>Guillardia</taxon>
    </lineage>
</organism>
<dbReference type="PROSITE" id="PS50222">
    <property type="entry name" value="EF_HAND_2"/>
    <property type="match status" value="2"/>
</dbReference>
<dbReference type="OMA" id="DIVNMIQ"/>
<reference evidence="6" key="2">
    <citation type="submission" date="2012-11" db="EMBL/GenBank/DDBJ databases">
        <authorList>
            <person name="Kuo A."/>
            <person name="Curtis B.A."/>
            <person name="Tanifuji G."/>
            <person name="Burki F."/>
            <person name="Gruber A."/>
            <person name="Irimia M."/>
            <person name="Maruyama S."/>
            <person name="Arias M.C."/>
            <person name="Ball S.G."/>
            <person name="Gile G.H."/>
            <person name="Hirakawa Y."/>
            <person name="Hopkins J.F."/>
            <person name="Rensing S.A."/>
            <person name="Schmutz J."/>
            <person name="Symeonidi A."/>
            <person name="Elias M."/>
            <person name="Eveleigh R.J."/>
            <person name="Herman E.K."/>
            <person name="Klute M.J."/>
            <person name="Nakayama T."/>
            <person name="Obornik M."/>
            <person name="Reyes-Prieto A."/>
            <person name="Armbrust E.V."/>
            <person name="Aves S.J."/>
            <person name="Beiko R.G."/>
            <person name="Coutinho P."/>
            <person name="Dacks J.B."/>
            <person name="Durnford D.G."/>
            <person name="Fast N.M."/>
            <person name="Green B.R."/>
            <person name="Grisdale C."/>
            <person name="Hempe F."/>
            <person name="Henrissat B."/>
            <person name="Hoppner M.P."/>
            <person name="Ishida K.-I."/>
            <person name="Kim E."/>
            <person name="Koreny L."/>
            <person name="Kroth P.G."/>
            <person name="Liu Y."/>
            <person name="Malik S.-B."/>
            <person name="Maier U.G."/>
            <person name="McRose D."/>
            <person name="Mock T."/>
            <person name="Neilson J.A."/>
            <person name="Onodera N.T."/>
            <person name="Poole A.M."/>
            <person name="Pritham E.J."/>
            <person name="Richards T.A."/>
            <person name="Rocap G."/>
            <person name="Roy S.W."/>
            <person name="Sarai C."/>
            <person name="Schaack S."/>
            <person name="Shirato S."/>
            <person name="Slamovits C.H."/>
            <person name="Spencer D.F."/>
            <person name="Suzuki S."/>
            <person name="Worden A.Z."/>
            <person name="Zauner S."/>
            <person name="Barry K."/>
            <person name="Bell C."/>
            <person name="Bharti A.K."/>
            <person name="Crow J.A."/>
            <person name="Grimwood J."/>
            <person name="Kramer R."/>
            <person name="Lindquist E."/>
            <person name="Lucas S."/>
            <person name="Salamov A."/>
            <person name="McFadden G.I."/>
            <person name="Lane C.E."/>
            <person name="Keeling P.J."/>
            <person name="Gray M.W."/>
            <person name="Grigoriev I.V."/>
            <person name="Archibald J.M."/>
        </authorList>
    </citation>
    <scope>NUCLEOTIDE SEQUENCE</scope>
    <source>
        <strain evidence="6">CCMP2712</strain>
    </source>
</reference>
<gene>
    <name evidence="4" type="ORF">GUITHDRAFT_106665</name>
</gene>
<dbReference type="FunFam" id="1.10.238.10:FF:000178">
    <property type="entry name" value="Calmodulin-2 A"/>
    <property type="match status" value="1"/>
</dbReference>
<dbReference type="OrthoDB" id="26525at2759"/>
<evidence type="ECO:0000256" key="1">
    <source>
        <dbReference type="ARBA" id="ARBA00022737"/>
    </source>
</evidence>
<proteinExistence type="predicted"/>
<dbReference type="Proteomes" id="UP000011087">
    <property type="component" value="Unassembled WGS sequence"/>
</dbReference>
<dbReference type="InterPro" id="IPR002048">
    <property type="entry name" value="EF_hand_dom"/>
</dbReference>
<dbReference type="GeneID" id="17304293"/>
<dbReference type="InterPro" id="IPR011992">
    <property type="entry name" value="EF-hand-dom_pair"/>
</dbReference>
<dbReference type="RefSeq" id="XP_005834657.1">
    <property type="nucleotide sequence ID" value="XM_005834600.1"/>
</dbReference>
<dbReference type="EMBL" id="JH992989">
    <property type="protein sequence ID" value="EKX47677.1"/>
    <property type="molecule type" value="Genomic_DNA"/>
</dbReference>
<keyword evidence="1" id="KW-0677">Repeat</keyword>
<feature type="domain" description="EF-hand" evidence="3">
    <location>
        <begin position="14"/>
        <end position="49"/>
    </location>
</feature>
<dbReference type="PANTHER" id="PTHR46311">
    <property type="entry name" value="CALCIUM-BINDING PROTEIN 8-RELATED"/>
    <property type="match status" value="1"/>
</dbReference>
<dbReference type="Gene3D" id="1.10.238.10">
    <property type="entry name" value="EF-hand"/>
    <property type="match status" value="1"/>
</dbReference>
<reference evidence="5" key="3">
    <citation type="submission" date="2015-06" db="UniProtKB">
        <authorList>
            <consortium name="EnsemblProtists"/>
        </authorList>
    </citation>
    <scope>IDENTIFICATION</scope>
</reference>
<evidence type="ECO:0000313" key="4">
    <source>
        <dbReference type="EMBL" id="EKX47677.1"/>
    </source>
</evidence>
<dbReference type="HOGENOM" id="CLU_061288_18_2_1"/>
<sequence length="179" mass="21025">MAQRRKVRTELTEEQMQEIREVFETFDSDGSGAIDVSEMRYAMNILMPEVKNSLEDIEQIMDKLDSSGNKEIEFSEFLAFMRPKILEQDNSKMVDEQFENFADSCLEHRNAEECNHQPEDCKKVITWLGLKNISEVIQAGCTDLELKEIIRYCSESEDENAQYLTRDQFKSICKYMQLY</sequence>
<dbReference type="eggNOG" id="KOG0028">
    <property type="taxonomic scope" value="Eukaryota"/>
</dbReference>